<dbReference type="GO" id="GO:0006281">
    <property type="term" value="P:DNA repair"/>
    <property type="evidence" value="ECO:0007669"/>
    <property type="project" value="TreeGrafter"/>
</dbReference>
<proteinExistence type="predicted"/>
<reference evidence="1 2" key="1">
    <citation type="journal article" date="2014" name="Genome Biol. Evol.">
        <title>The secreted proteins of Achlya hypogyna and Thraustotheca clavata identify the ancestral oomycete secretome and reveal gene acquisitions by horizontal gene transfer.</title>
        <authorList>
            <person name="Misner I."/>
            <person name="Blouin N."/>
            <person name="Leonard G."/>
            <person name="Richards T.A."/>
            <person name="Lane C.E."/>
        </authorList>
    </citation>
    <scope>NUCLEOTIDE SEQUENCE [LARGE SCALE GENOMIC DNA]</scope>
    <source>
        <strain evidence="1 2">ATCC 48635</strain>
    </source>
</reference>
<dbReference type="Pfam" id="PF16100">
    <property type="entry name" value="RMI2"/>
    <property type="match status" value="1"/>
</dbReference>
<dbReference type="Gene3D" id="2.40.50.140">
    <property type="entry name" value="Nucleic acid-binding proteins"/>
    <property type="match status" value="1"/>
</dbReference>
<name>A0A1V9ZTW4_ACHHY</name>
<dbReference type="GO" id="GO:0043007">
    <property type="term" value="P:maintenance of rDNA"/>
    <property type="evidence" value="ECO:0007669"/>
    <property type="project" value="TreeGrafter"/>
</dbReference>
<dbReference type="OrthoDB" id="59690at2759"/>
<dbReference type="InterPro" id="IPR032245">
    <property type="entry name" value="RMI2"/>
</dbReference>
<dbReference type="Proteomes" id="UP000243579">
    <property type="component" value="Unassembled WGS sequence"/>
</dbReference>
<dbReference type="GO" id="GO:0005829">
    <property type="term" value="C:cytosol"/>
    <property type="evidence" value="ECO:0007669"/>
    <property type="project" value="TreeGrafter"/>
</dbReference>
<dbReference type="GO" id="GO:0016607">
    <property type="term" value="C:nuclear speck"/>
    <property type="evidence" value="ECO:0007669"/>
    <property type="project" value="TreeGrafter"/>
</dbReference>
<keyword evidence="2" id="KW-1185">Reference proteome</keyword>
<dbReference type="InterPro" id="IPR012340">
    <property type="entry name" value="NA-bd_OB-fold"/>
</dbReference>
<gene>
    <name evidence="1" type="ORF">ACHHYP_00732</name>
</gene>
<dbReference type="GO" id="GO:0033045">
    <property type="term" value="P:regulation of sister chromatid segregation"/>
    <property type="evidence" value="ECO:0007669"/>
    <property type="project" value="TreeGrafter"/>
</dbReference>
<dbReference type="AlphaFoldDB" id="A0A1V9ZTW4"/>
<evidence type="ECO:0000313" key="1">
    <source>
        <dbReference type="EMBL" id="OQS01468.1"/>
    </source>
</evidence>
<dbReference type="EMBL" id="JNBR01000007">
    <property type="protein sequence ID" value="OQS01468.1"/>
    <property type="molecule type" value="Genomic_DNA"/>
</dbReference>
<sequence>MQGLTLSTTRKLFAAQLAACRPIPESRNKYAYRGIDLTRAWVQGVVVAVETRRLAVDDGTGVLWVTVDNIAGRFGLGAYVMVIGPPAGPGCLQAHQVMALGVGREPVWFLEVLEYWALLTPQVIELLE</sequence>
<protein>
    <submittedName>
        <fullName evidence="1">Uncharacterized protein</fullName>
    </submittedName>
</protein>
<dbReference type="GO" id="GO:2000042">
    <property type="term" value="P:negative regulation of double-strand break repair via homologous recombination"/>
    <property type="evidence" value="ECO:0007669"/>
    <property type="project" value="TreeGrafter"/>
</dbReference>
<organism evidence="1 2">
    <name type="scientific">Achlya hypogyna</name>
    <name type="common">Oomycete</name>
    <name type="synonym">Protoachlya hypogyna</name>
    <dbReference type="NCBI Taxonomy" id="1202772"/>
    <lineage>
        <taxon>Eukaryota</taxon>
        <taxon>Sar</taxon>
        <taxon>Stramenopiles</taxon>
        <taxon>Oomycota</taxon>
        <taxon>Saprolegniomycetes</taxon>
        <taxon>Saprolegniales</taxon>
        <taxon>Achlyaceae</taxon>
        <taxon>Achlya</taxon>
    </lineage>
</organism>
<accession>A0A1V9ZTW4</accession>
<dbReference type="PANTHER" id="PTHR33962:SF1">
    <property type="entry name" value="RECQ-MEDIATED GENOME INSTABILITY PROTEIN 2"/>
    <property type="match status" value="1"/>
</dbReference>
<evidence type="ECO:0000313" key="2">
    <source>
        <dbReference type="Proteomes" id="UP000243579"/>
    </source>
</evidence>
<comment type="caution">
    <text evidence="1">The sequence shown here is derived from an EMBL/GenBank/DDBJ whole genome shotgun (WGS) entry which is preliminary data.</text>
</comment>
<dbReference type="PANTHER" id="PTHR33962">
    <property type="entry name" value="RECQ-MEDIATED GENOME INSTABILITY PROTEIN 2 RMI2"/>
    <property type="match status" value="1"/>
</dbReference>